<feature type="chain" id="PRO_5012560295" evidence="5">
    <location>
        <begin position="35"/>
        <end position="127"/>
    </location>
</feature>
<keyword evidence="3" id="KW-0964">Secreted</keyword>
<keyword evidence="5" id="KW-0732">Signal</keyword>
<dbReference type="PROSITE" id="PS00265">
    <property type="entry name" value="PANCREATIC_HORMONE_1"/>
    <property type="match status" value="1"/>
</dbReference>
<keyword evidence="7" id="KW-1185">Reference proteome</keyword>
<dbReference type="Proteomes" id="UP000215902">
    <property type="component" value="Unassembled WGS sequence"/>
</dbReference>
<accession>A0A267DS40</accession>
<dbReference type="EMBL" id="NIVC01003422">
    <property type="protein sequence ID" value="PAA51484.1"/>
    <property type="molecule type" value="Genomic_DNA"/>
</dbReference>
<dbReference type="GO" id="GO:0005576">
    <property type="term" value="C:extracellular region"/>
    <property type="evidence" value="ECO:0007669"/>
    <property type="project" value="UniProtKB-SubCell"/>
</dbReference>
<evidence type="ECO:0000256" key="5">
    <source>
        <dbReference type="SAM" id="SignalP"/>
    </source>
</evidence>
<dbReference type="InterPro" id="IPR020392">
    <property type="entry name" value="Pancreatic_hormone-like_CS"/>
</dbReference>
<comment type="subcellular location">
    <subcellularLocation>
        <location evidence="1">Secreted</location>
    </subcellularLocation>
</comment>
<evidence type="ECO:0000313" key="6">
    <source>
        <dbReference type="EMBL" id="PAA51484.1"/>
    </source>
</evidence>
<dbReference type="GO" id="GO:0005179">
    <property type="term" value="F:hormone activity"/>
    <property type="evidence" value="ECO:0007669"/>
    <property type="project" value="InterPro"/>
</dbReference>
<dbReference type="OrthoDB" id="9972427at2759"/>
<evidence type="ECO:0000256" key="4">
    <source>
        <dbReference type="RuleBase" id="RU000656"/>
    </source>
</evidence>
<proteinExistence type="inferred from homology"/>
<feature type="signal peptide" evidence="5">
    <location>
        <begin position="1"/>
        <end position="34"/>
    </location>
</feature>
<comment type="caution">
    <text evidence="6">The sequence shown here is derived from an EMBL/GenBank/DDBJ whole genome shotgun (WGS) entry which is preliminary data.</text>
</comment>
<evidence type="ECO:0000256" key="1">
    <source>
        <dbReference type="ARBA" id="ARBA00004613"/>
    </source>
</evidence>
<organism evidence="6 7">
    <name type="scientific">Macrostomum lignano</name>
    <dbReference type="NCBI Taxonomy" id="282301"/>
    <lineage>
        <taxon>Eukaryota</taxon>
        <taxon>Metazoa</taxon>
        <taxon>Spiralia</taxon>
        <taxon>Lophotrochozoa</taxon>
        <taxon>Platyhelminthes</taxon>
        <taxon>Rhabditophora</taxon>
        <taxon>Macrostomorpha</taxon>
        <taxon>Macrostomida</taxon>
        <taxon>Macrostomidae</taxon>
        <taxon>Macrostomum</taxon>
    </lineage>
</organism>
<dbReference type="Pfam" id="PF00159">
    <property type="entry name" value="Hormone_3"/>
    <property type="match status" value="1"/>
</dbReference>
<sequence>MPISSTMKSTAPVCHPRLLVWVAFAALVAATASAAATAAAASADLPFEVADAAGAAFEKRQIQPPAKPDRFTTVEQFDTYMKQLEAYLKLIGRQRFGKRSVWHRYSRLRRNPWWVLGDSSSSADYLG</sequence>
<gene>
    <name evidence="6" type="ORF">BOX15_Mlig011048g3</name>
</gene>
<reference evidence="6 7" key="1">
    <citation type="submission" date="2017-06" db="EMBL/GenBank/DDBJ databases">
        <title>A platform for efficient transgenesis in Macrostomum lignano, a flatworm model organism for stem cell research.</title>
        <authorList>
            <person name="Berezikov E."/>
        </authorList>
    </citation>
    <scope>NUCLEOTIDE SEQUENCE [LARGE SCALE GENOMIC DNA]</scope>
    <source>
        <strain evidence="6">DV1</strain>
        <tissue evidence="6">Whole organism</tissue>
    </source>
</reference>
<name>A0A267DS40_9PLAT</name>
<dbReference type="AlphaFoldDB" id="A0A267DS40"/>
<dbReference type="SMART" id="SM00309">
    <property type="entry name" value="PAH"/>
    <property type="match status" value="1"/>
</dbReference>
<dbReference type="PROSITE" id="PS50276">
    <property type="entry name" value="PANCREATIC_HORMONE_2"/>
    <property type="match status" value="1"/>
</dbReference>
<evidence type="ECO:0000313" key="7">
    <source>
        <dbReference type="Proteomes" id="UP000215902"/>
    </source>
</evidence>
<evidence type="ECO:0000256" key="3">
    <source>
        <dbReference type="ARBA" id="ARBA00022525"/>
    </source>
</evidence>
<comment type="similarity">
    <text evidence="2 4">Belongs to the NPY family.</text>
</comment>
<evidence type="ECO:0000256" key="2">
    <source>
        <dbReference type="ARBA" id="ARBA00010022"/>
    </source>
</evidence>
<dbReference type="InterPro" id="IPR001955">
    <property type="entry name" value="Pancreatic_hormone-like"/>
</dbReference>
<protein>
    <submittedName>
        <fullName evidence="6">Uncharacterized protein</fullName>
    </submittedName>
</protein>